<dbReference type="Proteomes" id="UP000007264">
    <property type="component" value="Unassembled WGS sequence"/>
</dbReference>
<evidence type="ECO:0000256" key="5">
    <source>
        <dbReference type="ARBA" id="ARBA00023136"/>
    </source>
</evidence>
<reference evidence="8 9" key="1">
    <citation type="journal article" date="2012" name="Genome Biol.">
        <title>The genome of the polar eukaryotic microalga coccomyxa subellipsoidea reveals traits of cold adaptation.</title>
        <authorList>
            <person name="Blanc G."/>
            <person name="Agarkova I."/>
            <person name="Grimwood J."/>
            <person name="Kuo A."/>
            <person name="Brueggeman A."/>
            <person name="Dunigan D."/>
            <person name="Gurnon J."/>
            <person name="Ladunga I."/>
            <person name="Lindquist E."/>
            <person name="Lucas S."/>
            <person name="Pangilinan J."/>
            <person name="Proschold T."/>
            <person name="Salamov A."/>
            <person name="Schmutz J."/>
            <person name="Weeks D."/>
            <person name="Yamada T."/>
            <person name="Claverie J.M."/>
            <person name="Grigoriev I."/>
            <person name="Van Etten J."/>
            <person name="Lomsadze A."/>
            <person name="Borodovsky M."/>
        </authorList>
    </citation>
    <scope>NUCLEOTIDE SEQUENCE [LARGE SCALE GENOMIC DNA]</scope>
    <source>
        <strain evidence="8 9">C-169</strain>
    </source>
</reference>
<gene>
    <name evidence="8" type="ORF">COCSUDRAFT_8743</name>
</gene>
<sequence length="159" mass="17539">KLDTFLLWKFFLLTVLCYLDRTNLAFAALQLNASLNLTGTEYGIGSGIFFLGYTLFFIPSNLALMRFGARKWLAFLVIIWGIVAALFATLKSVPQFYVLRFFLGAAESGTLPGMWYHLSLFYSGKNELTASWSWVLVGIALSQVIGGPIAAGDCMLSAL</sequence>
<keyword evidence="3 6" id="KW-0812">Transmembrane</keyword>
<dbReference type="PROSITE" id="PS50850">
    <property type="entry name" value="MFS"/>
    <property type="match status" value="1"/>
</dbReference>
<dbReference type="AlphaFoldDB" id="I0YXJ3"/>
<dbReference type="InterPro" id="IPR020846">
    <property type="entry name" value="MFS_dom"/>
</dbReference>
<evidence type="ECO:0000256" key="4">
    <source>
        <dbReference type="ARBA" id="ARBA00022989"/>
    </source>
</evidence>
<dbReference type="KEGG" id="csl:COCSUDRAFT_8743"/>
<dbReference type="InterPro" id="IPR011701">
    <property type="entry name" value="MFS"/>
</dbReference>
<evidence type="ECO:0000256" key="2">
    <source>
        <dbReference type="ARBA" id="ARBA00022448"/>
    </source>
</evidence>
<accession>I0YXJ3</accession>
<keyword evidence="4 6" id="KW-1133">Transmembrane helix</keyword>
<comment type="caution">
    <text evidence="8">The sequence shown here is derived from an EMBL/GenBank/DDBJ whole genome shotgun (WGS) entry which is preliminary data.</text>
</comment>
<dbReference type="GO" id="GO:0022857">
    <property type="term" value="F:transmembrane transporter activity"/>
    <property type="evidence" value="ECO:0007669"/>
    <property type="project" value="InterPro"/>
</dbReference>
<feature type="non-terminal residue" evidence="8">
    <location>
        <position position="1"/>
    </location>
</feature>
<keyword evidence="5 6" id="KW-0472">Membrane</keyword>
<protein>
    <submittedName>
        <fullName evidence="8">MFS general substrate transporter</fullName>
    </submittedName>
</protein>
<dbReference type="RefSeq" id="XP_005647656.1">
    <property type="nucleotide sequence ID" value="XM_005647599.1"/>
</dbReference>
<dbReference type="GeneID" id="17041100"/>
<dbReference type="eggNOG" id="KOG2533">
    <property type="taxonomic scope" value="Eukaryota"/>
</dbReference>
<feature type="domain" description="Major facilitator superfamily (MFS) profile" evidence="7">
    <location>
        <begin position="6"/>
        <end position="159"/>
    </location>
</feature>
<evidence type="ECO:0000256" key="3">
    <source>
        <dbReference type="ARBA" id="ARBA00022692"/>
    </source>
</evidence>
<feature type="transmembrane region" description="Helical" evidence="6">
    <location>
        <begin position="96"/>
        <end position="118"/>
    </location>
</feature>
<feature type="non-terminal residue" evidence="8">
    <location>
        <position position="159"/>
    </location>
</feature>
<feature type="transmembrane region" description="Helical" evidence="6">
    <location>
        <begin position="72"/>
        <end position="90"/>
    </location>
</feature>
<dbReference type="OrthoDB" id="196786at2759"/>
<feature type="transmembrane region" description="Helical" evidence="6">
    <location>
        <begin position="130"/>
        <end position="151"/>
    </location>
</feature>
<dbReference type="SUPFAM" id="SSF103473">
    <property type="entry name" value="MFS general substrate transporter"/>
    <property type="match status" value="1"/>
</dbReference>
<evidence type="ECO:0000259" key="7">
    <source>
        <dbReference type="PROSITE" id="PS50850"/>
    </source>
</evidence>
<evidence type="ECO:0000313" key="9">
    <source>
        <dbReference type="Proteomes" id="UP000007264"/>
    </source>
</evidence>
<dbReference type="PANTHER" id="PTHR43791:SF36">
    <property type="entry name" value="TRANSPORTER, PUTATIVE (AFU_ORTHOLOGUE AFUA_6G08340)-RELATED"/>
    <property type="match status" value="1"/>
</dbReference>
<dbReference type="PANTHER" id="PTHR43791">
    <property type="entry name" value="PERMEASE-RELATED"/>
    <property type="match status" value="1"/>
</dbReference>
<name>I0YXJ3_COCSC</name>
<dbReference type="InterPro" id="IPR036259">
    <property type="entry name" value="MFS_trans_sf"/>
</dbReference>
<keyword evidence="2" id="KW-0813">Transport</keyword>
<organism evidence="8 9">
    <name type="scientific">Coccomyxa subellipsoidea (strain C-169)</name>
    <name type="common">Green microalga</name>
    <dbReference type="NCBI Taxonomy" id="574566"/>
    <lineage>
        <taxon>Eukaryota</taxon>
        <taxon>Viridiplantae</taxon>
        <taxon>Chlorophyta</taxon>
        <taxon>core chlorophytes</taxon>
        <taxon>Trebouxiophyceae</taxon>
        <taxon>Trebouxiophyceae incertae sedis</taxon>
        <taxon>Coccomyxaceae</taxon>
        <taxon>Coccomyxa</taxon>
        <taxon>Coccomyxa subellipsoidea</taxon>
    </lineage>
</organism>
<evidence type="ECO:0000256" key="1">
    <source>
        <dbReference type="ARBA" id="ARBA00004141"/>
    </source>
</evidence>
<keyword evidence="9" id="KW-1185">Reference proteome</keyword>
<comment type="subcellular location">
    <subcellularLocation>
        <location evidence="1">Membrane</location>
        <topology evidence="1">Multi-pass membrane protein</topology>
    </subcellularLocation>
</comment>
<dbReference type="Pfam" id="PF07690">
    <property type="entry name" value="MFS_1"/>
    <property type="match status" value="1"/>
</dbReference>
<proteinExistence type="predicted"/>
<evidence type="ECO:0000256" key="6">
    <source>
        <dbReference type="SAM" id="Phobius"/>
    </source>
</evidence>
<dbReference type="EMBL" id="AGSI01000008">
    <property type="protein sequence ID" value="EIE23112.1"/>
    <property type="molecule type" value="Genomic_DNA"/>
</dbReference>
<dbReference type="Gene3D" id="1.20.1250.20">
    <property type="entry name" value="MFS general substrate transporter like domains"/>
    <property type="match status" value="1"/>
</dbReference>
<feature type="transmembrane region" description="Helical" evidence="6">
    <location>
        <begin position="43"/>
        <end position="65"/>
    </location>
</feature>
<dbReference type="GO" id="GO:0016020">
    <property type="term" value="C:membrane"/>
    <property type="evidence" value="ECO:0007669"/>
    <property type="project" value="UniProtKB-SubCell"/>
</dbReference>
<evidence type="ECO:0000313" key="8">
    <source>
        <dbReference type="EMBL" id="EIE23112.1"/>
    </source>
</evidence>